<proteinExistence type="predicted"/>
<reference evidence="1 2" key="1">
    <citation type="submission" date="2021-06" db="EMBL/GenBank/DDBJ databases">
        <authorList>
            <person name="Palmer J.M."/>
        </authorList>
    </citation>
    <scope>NUCLEOTIDE SEQUENCE [LARGE SCALE GENOMIC DNA]</scope>
    <source>
        <strain evidence="1 2">AS_MEX2019</strain>
        <tissue evidence="1">Muscle</tissue>
    </source>
</reference>
<protein>
    <submittedName>
        <fullName evidence="1">Uncharacterized protein</fullName>
    </submittedName>
</protein>
<organism evidence="1 2">
    <name type="scientific">Ameca splendens</name>
    <dbReference type="NCBI Taxonomy" id="208324"/>
    <lineage>
        <taxon>Eukaryota</taxon>
        <taxon>Metazoa</taxon>
        <taxon>Chordata</taxon>
        <taxon>Craniata</taxon>
        <taxon>Vertebrata</taxon>
        <taxon>Euteleostomi</taxon>
        <taxon>Actinopterygii</taxon>
        <taxon>Neopterygii</taxon>
        <taxon>Teleostei</taxon>
        <taxon>Neoteleostei</taxon>
        <taxon>Acanthomorphata</taxon>
        <taxon>Ovalentaria</taxon>
        <taxon>Atherinomorphae</taxon>
        <taxon>Cyprinodontiformes</taxon>
        <taxon>Goodeidae</taxon>
        <taxon>Ameca</taxon>
    </lineage>
</organism>
<sequence>MQIWTTGSWCQQNSEALQDWVRRTEKTRMVRADYLLRKLRSFSVCSKMLHIFYKSVVESVISSAIIC</sequence>
<name>A0ABV0YXS0_9TELE</name>
<dbReference type="EMBL" id="JAHRIP010047404">
    <property type="protein sequence ID" value="MEQ2298645.1"/>
    <property type="molecule type" value="Genomic_DNA"/>
</dbReference>
<accession>A0ABV0YXS0</accession>
<evidence type="ECO:0000313" key="1">
    <source>
        <dbReference type="EMBL" id="MEQ2298645.1"/>
    </source>
</evidence>
<dbReference type="Proteomes" id="UP001469553">
    <property type="component" value="Unassembled WGS sequence"/>
</dbReference>
<gene>
    <name evidence="1" type="ORF">AMECASPLE_007463</name>
</gene>
<comment type="caution">
    <text evidence="1">The sequence shown here is derived from an EMBL/GenBank/DDBJ whole genome shotgun (WGS) entry which is preliminary data.</text>
</comment>
<evidence type="ECO:0000313" key="2">
    <source>
        <dbReference type="Proteomes" id="UP001469553"/>
    </source>
</evidence>
<keyword evidence="2" id="KW-1185">Reference proteome</keyword>